<dbReference type="Gene3D" id="2.40.70.10">
    <property type="entry name" value="Acid Proteases"/>
    <property type="match status" value="1"/>
</dbReference>
<evidence type="ECO:0000256" key="2">
    <source>
        <dbReference type="SAM" id="MobiDB-lite"/>
    </source>
</evidence>
<evidence type="ECO:0000256" key="1">
    <source>
        <dbReference type="ARBA" id="ARBA00022750"/>
    </source>
</evidence>
<organism evidence="3 4">
    <name type="scientific">Mycena chlorophos</name>
    <name type="common">Agaric fungus</name>
    <name type="synonym">Agaricus chlorophos</name>
    <dbReference type="NCBI Taxonomy" id="658473"/>
    <lineage>
        <taxon>Eukaryota</taxon>
        <taxon>Fungi</taxon>
        <taxon>Dikarya</taxon>
        <taxon>Basidiomycota</taxon>
        <taxon>Agaricomycotina</taxon>
        <taxon>Agaricomycetes</taxon>
        <taxon>Agaricomycetidae</taxon>
        <taxon>Agaricales</taxon>
        <taxon>Marasmiineae</taxon>
        <taxon>Mycenaceae</taxon>
        <taxon>Mycena</taxon>
    </lineage>
</organism>
<dbReference type="EMBL" id="DF849702">
    <property type="protein sequence ID" value="GAT58433.1"/>
    <property type="molecule type" value="Genomic_DNA"/>
</dbReference>
<evidence type="ECO:0000313" key="3">
    <source>
        <dbReference type="EMBL" id="GAT58433.1"/>
    </source>
</evidence>
<dbReference type="InterPro" id="IPR021109">
    <property type="entry name" value="Peptidase_aspartic_dom_sf"/>
</dbReference>
<keyword evidence="4" id="KW-1185">Reference proteome</keyword>
<keyword evidence="1" id="KW-0064">Aspartyl protease</keyword>
<feature type="region of interest" description="Disordered" evidence="2">
    <location>
        <begin position="210"/>
        <end position="231"/>
    </location>
</feature>
<dbReference type="SUPFAM" id="SSF50630">
    <property type="entry name" value="Acid proteases"/>
    <property type="match status" value="1"/>
</dbReference>
<evidence type="ECO:0000313" key="4">
    <source>
        <dbReference type="Proteomes" id="UP000815677"/>
    </source>
</evidence>
<gene>
    <name evidence="3" type="ORF">MCHLO_14869</name>
</gene>
<dbReference type="Proteomes" id="UP000815677">
    <property type="component" value="Unassembled WGS sequence"/>
</dbReference>
<reference evidence="3" key="1">
    <citation type="submission" date="2014-09" db="EMBL/GenBank/DDBJ databases">
        <title>Genome sequence of the luminous mushroom Mycena chlorophos for searching fungal bioluminescence genes.</title>
        <authorList>
            <person name="Tanaka Y."/>
            <person name="Kasuga D."/>
            <person name="Oba Y."/>
            <person name="Hase S."/>
            <person name="Sato K."/>
            <person name="Oba Y."/>
            <person name="Sakakibara Y."/>
        </authorList>
    </citation>
    <scope>NUCLEOTIDE SEQUENCE</scope>
</reference>
<evidence type="ECO:0008006" key="5">
    <source>
        <dbReference type="Google" id="ProtNLM"/>
    </source>
</evidence>
<name>A0ABQ0M5A2_MYCCL</name>
<sequence length="605" mass="66651">MTDTLVEIEEYPWNPKIPHFDRVAAWVERMQIVRPQGDRVWGIFYDPQSERAEFYPPPHGDPGEHLPRRFSAPVATSAFIVKAALSEEKSVLRVGWNSCGWNDMRSALPQLTAKYPTEPFVRTTVTASKPVHVERLSPSARLLTLEKKYPVDGLHYVRVGTNSQVENGDIEAIPKLLVDTGCAVTQVDPDDQKQLDSSIHSQLDLSFDCEDDQIGPPASRGTWQSSAHSNHDGSHFGALRATFSQYLRFADNFVAELELYRGPLHLVQRYDEGADTYSTLSVPSMVFGLAVAATPSNVIPVSETPARRNLSPGEVAPGGIAAACGKAVQAVAATFRENEEMDGIFGAALGCDSSWSSATDARDAPDVFAQKYLCAGRHTEKRVPKFTLALGVEEHALELDDELAAEAAKSWMVMGPNNPSDSKDPKLEIIPNHGWSDPMESRDPDGRFWVLNLASYTIGELTHHLPSPVGMIIDTGSSISAFPKELEQSLLDFLGAGKLNYAAGYVNVDNPRLHDYPVTLHFEDGFSITTPSLRSFLDPRARPTPNTVHVAFQSGVVKDTSFGLIGNTLLRGLVMEFEYSANPWNSWKGRMRVAVRDPSRPVRIK</sequence>
<dbReference type="PROSITE" id="PS00141">
    <property type="entry name" value="ASP_PROTEASE"/>
    <property type="match status" value="1"/>
</dbReference>
<keyword evidence="1" id="KW-0378">Hydrolase</keyword>
<dbReference type="InterPro" id="IPR001969">
    <property type="entry name" value="Aspartic_peptidase_AS"/>
</dbReference>
<protein>
    <recommendedName>
        <fullName evidence="5">Peptidase A1 domain-containing protein</fullName>
    </recommendedName>
</protein>
<accession>A0ABQ0M5A2</accession>
<proteinExistence type="predicted"/>
<keyword evidence="1" id="KW-0645">Protease</keyword>